<dbReference type="PROSITE" id="PS50181">
    <property type="entry name" value="FBOX"/>
    <property type="match status" value="1"/>
</dbReference>
<dbReference type="PANTHER" id="PTHR31672">
    <property type="entry name" value="BNACNNG10540D PROTEIN"/>
    <property type="match status" value="1"/>
</dbReference>
<dbReference type="RefSeq" id="XP_010468516.1">
    <property type="nucleotide sequence ID" value="XM_010470214.1"/>
</dbReference>
<dbReference type="Proteomes" id="UP000694864">
    <property type="component" value="Chromosome 15"/>
</dbReference>
<evidence type="ECO:0000259" key="1">
    <source>
        <dbReference type="PROSITE" id="PS50181"/>
    </source>
</evidence>
<dbReference type="Pfam" id="PF00646">
    <property type="entry name" value="F-box"/>
    <property type="match status" value="1"/>
</dbReference>
<dbReference type="InterPro" id="IPR006527">
    <property type="entry name" value="F-box-assoc_dom_typ1"/>
</dbReference>
<dbReference type="Gene3D" id="1.20.1280.50">
    <property type="match status" value="1"/>
</dbReference>
<dbReference type="CDD" id="cd22157">
    <property type="entry name" value="F-box_AtFBW1-like"/>
    <property type="match status" value="1"/>
</dbReference>
<dbReference type="InterPro" id="IPR036047">
    <property type="entry name" value="F-box-like_dom_sf"/>
</dbReference>
<evidence type="ECO:0000313" key="3">
    <source>
        <dbReference type="RefSeq" id="XP_010468516.1"/>
    </source>
</evidence>
<sequence length="370" mass="42510">MAHEEKLPLELTEEILSRVPPTSLVRFTTVSKQWNALFHDKTFIKNHKITFRFILTTKSKIYLVSIDPKIEVCELTLDIPGLDKIYKIPKILVDCDKLLVCGMERGAVVWNPCLRQSRWIEQDSNQTQLESLGVGYNSSGSYKIVAGCRRKEGDYSKYLWKVHDLASNAWEDGELESGGNLEKRPILHNTSCVSLNGNLYGVVFVSEADHVYSVYKFDYSNEHFFRFCYLPCGTTDHFMDALVLGAFEGDRFSLLKQCHATKKIEVWVSKYKINNSLDSEGVEWIMFMKVSSPNLPDLVDINYTQPSYFIEDKRLVVCSCDETGRAWIYVFGENSLISKTHIDYVVDHWPSHYTFIPSLVPVPVKVNEKN</sequence>
<dbReference type="Pfam" id="PF07734">
    <property type="entry name" value="FBA_1"/>
    <property type="match status" value="1"/>
</dbReference>
<dbReference type="GeneID" id="104748601"/>
<protein>
    <submittedName>
        <fullName evidence="3">F-box/kelch-repeat protein At3g16580-like</fullName>
    </submittedName>
</protein>
<dbReference type="InterPro" id="IPR050796">
    <property type="entry name" value="SCF_F-box_component"/>
</dbReference>
<gene>
    <name evidence="3" type="primary">LOC104748601</name>
</gene>
<name>A0ABM0WBA4_CAMSA</name>
<proteinExistence type="predicted"/>
<dbReference type="SMART" id="SM00256">
    <property type="entry name" value="FBOX"/>
    <property type="match status" value="1"/>
</dbReference>
<dbReference type="PANTHER" id="PTHR31672:SF13">
    <property type="entry name" value="F-BOX PROTEIN CPR30-LIKE"/>
    <property type="match status" value="1"/>
</dbReference>
<keyword evidence="2" id="KW-1185">Reference proteome</keyword>
<reference evidence="3" key="2">
    <citation type="submission" date="2025-08" db="UniProtKB">
        <authorList>
            <consortium name="RefSeq"/>
        </authorList>
    </citation>
    <scope>IDENTIFICATION</scope>
    <source>
        <tissue evidence="3">Leaf</tissue>
    </source>
</reference>
<organism evidence="2 3">
    <name type="scientific">Camelina sativa</name>
    <name type="common">False flax</name>
    <name type="synonym">Myagrum sativum</name>
    <dbReference type="NCBI Taxonomy" id="90675"/>
    <lineage>
        <taxon>Eukaryota</taxon>
        <taxon>Viridiplantae</taxon>
        <taxon>Streptophyta</taxon>
        <taxon>Embryophyta</taxon>
        <taxon>Tracheophyta</taxon>
        <taxon>Spermatophyta</taxon>
        <taxon>Magnoliopsida</taxon>
        <taxon>eudicotyledons</taxon>
        <taxon>Gunneridae</taxon>
        <taxon>Pentapetalae</taxon>
        <taxon>rosids</taxon>
        <taxon>malvids</taxon>
        <taxon>Brassicales</taxon>
        <taxon>Brassicaceae</taxon>
        <taxon>Camelineae</taxon>
        <taxon>Camelina</taxon>
    </lineage>
</organism>
<dbReference type="InterPro" id="IPR017451">
    <property type="entry name" value="F-box-assoc_interact_dom"/>
</dbReference>
<feature type="domain" description="F-box" evidence="1">
    <location>
        <begin position="1"/>
        <end position="47"/>
    </location>
</feature>
<dbReference type="NCBIfam" id="TIGR01640">
    <property type="entry name" value="F_box_assoc_1"/>
    <property type="match status" value="1"/>
</dbReference>
<evidence type="ECO:0000313" key="2">
    <source>
        <dbReference type="Proteomes" id="UP000694864"/>
    </source>
</evidence>
<reference evidence="2" key="1">
    <citation type="journal article" date="2014" name="Nat. Commun.">
        <title>The emerging biofuel crop Camelina sativa retains a highly undifferentiated hexaploid genome structure.</title>
        <authorList>
            <person name="Kagale S."/>
            <person name="Koh C."/>
            <person name="Nixon J."/>
            <person name="Bollina V."/>
            <person name="Clarke W.E."/>
            <person name="Tuteja R."/>
            <person name="Spillane C."/>
            <person name="Robinson S.J."/>
            <person name="Links M.G."/>
            <person name="Clarke C."/>
            <person name="Higgins E.E."/>
            <person name="Huebert T."/>
            <person name="Sharpe A.G."/>
            <person name="Parkin I.A."/>
        </authorList>
    </citation>
    <scope>NUCLEOTIDE SEQUENCE [LARGE SCALE GENOMIC DNA]</scope>
    <source>
        <strain evidence="2">cv. DH55</strain>
    </source>
</reference>
<dbReference type="SUPFAM" id="SSF81383">
    <property type="entry name" value="F-box domain"/>
    <property type="match status" value="1"/>
</dbReference>
<dbReference type="InterPro" id="IPR001810">
    <property type="entry name" value="F-box_dom"/>
</dbReference>
<accession>A0ABM0WBA4</accession>